<dbReference type="Proteomes" id="UP001213664">
    <property type="component" value="Chromosome"/>
</dbReference>
<organism evidence="2 3">
    <name type="scientific">Candidatus Brevundimonas colombiensis</name>
    <dbReference type="NCBI Taxonomy" id="3121376"/>
    <lineage>
        <taxon>Bacteria</taxon>
        <taxon>Pseudomonadati</taxon>
        <taxon>Pseudomonadota</taxon>
        <taxon>Alphaproteobacteria</taxon>
        <taxon>Caulobacterales</taxon>
        <taxon>Caulobacteraceae</taxon>
        <taxon>Brevundimonas</taxon>
    </lineage>
</organism>
<evidence type="ECO:0000256" key="1">
    <source>
        <dbReference type="SAM" id="SignalP"/>
    </source>
</evidence>
<sequence length="280" mass="29490">MTFRALVPTLIALTLWAHPSQAQQTTAQSVQDLLFTRCDAAVAEGQADISEGVATSDGLEISFATVQADGACQVFVQSNVGVAVKALTDRFSADQDWSLAGDNLWRSQTRMIAIQSFDEDGVPGASIVSVPVAGKWGLQMLEAADRARRPLVDVALRAAAVVCPALDLNNETARVAVLKAEPELASRRLAADASQGSIRLHPMGNGDCQILLAGPQARTAARAVLADAEARGYRENDGGVMLKGDRAIAVAESEDEDQPGFIILVVPTALLGDRAQFSAP</sequence>
<evidence type="ECO:0000313" key="2">
    <source>
        <dbReference type="EMBL" id="WEK40252.1"/>
    </source>
</evidence>
<proteinExistence type="predicted"/>
<dbReference type="AlphaFoldDB" id="A0AAJ6BLD8"/>
<feature type="signal peptide" evidence="1">
    <location>
        <begin position="1"/>
        <end position="22"/>
    </location>
</feature>
<gene>
    <name evidence="2" type="ORF">P0Y50_01220</name>
</gene>
<keyword evidence="1" id="KW-0732">Signal</keyword>
<accession>A0AAJ6BLD8</accession>
<reference evidence="2" key="1">
    <citation type="submission" date="2023-03" db="EMBL/GenBank/DDBJ databases">
        <title>Andean soil-derived lignocellulolytic bacterial consortium as a source of novel taxa and putative plastic-active enzymes.</title>
        <authorList>
            <person name="Diaz-Garcia L."/>
            <person name="Chuvochina M."/>
            <person name="Feuerriegel G."/>
            <person name="Bunk B."/>
            <person name="Sproer C."/>
            <person name="Streit W.R."/>
            <person name="Rodriguez L.M."/>
            <person name="Overmann J."/>
            <person name="Jimenez D.J."/>
        </authorList>
    </citation>
    <scope>NUCLEOTIDE SEQUENCE</scope>
    <source>
        <strain evidence="2">MAG 833</strain>
    </source>
</reference>
<name>A0AAJ6BLD8_9CAUL</name>
<protein>
    <submittedName>
        <fullName evidence="2">Uncharacterized protein</fullName>
    </submittedName>
</protein>
<evidence type="ECO:0000313" key="3">
    <source>
        <dbReference type="Proteomes" id="UP001213664"/>
    </source>
</evidence>
<feature type="chain" id="PRO_5042515332" evidence="1">
    <location>
        <begin position="23"/>
        <end position="280"/>
    </location>
</feature>
<dbReference type="EMBL" id="CP119326">
    <property type="protein sequence ID" value="WEK40252.1"/>
    <property type="molecule type" value="Genomic_DNA"/>
</dbReference>